<dbReference type="InterPro" id="IPR008258">
    <property type="entry name" value="Transglycosylase_SLT_dom_1"/>
</dbReference>
<keyword evidence="3" id="KW-1185">Reference proteome</keyword>
<evidence type="ECO:0000259" key="1">
    <source>
        <dbReference type="Pfam" id="PF01464"/>
    </source>
</evidence>
<dbReference type="EMBL" id="JACDUS010000001">
    <property type="protein sequence ID" value="MBA2880035.1"/>
    <property type="molecule type" value="Genomic_DNA"/>
</dbReference>
<comment type="caution">
    <text evidence="2">The sequence shown here is derived from an EMBL/GenBank/DDBJ whole genome shotgun (WGS) entry which is preliminary data.</text>
</comment>
<name>A0A7W0C6C7_9BACT</name>
<dbReference type="InterPro" id="IPR023346">
    <property type="entry name" value="Lysozyme-like_dom_sf"/>
</dbReference>
<dbReference type="Pfam" id="PF01464">
    <property type="entry name" value="SLT"/>
    <property type="match status" value="1"/>
</dbReference>
<dbReference type="Proteomes" id="UP000525298">
    <property type="component" value="Unassembled WGS sequence"/>
</dbReference>
<evidence type="ECO:0000313" key="2">
    <source>
        <dbReference type="EMBL" id="MBA2880035.1"/>
    </source>
</evidence>
<protein>
    <recommendedName>
        <fullName evidence="1">Transglycosylase SLT domain-containing protein</fullName>
    </recommendedName>
</protein>
<organism evidence="2 3">
    <name type="scientific">Desulfosalsimonas propionicica</name>
    <dbReference type="NCBI Taxonomy" id="332175"/>
    <lineage>
        <taxon>Bacteria</taxon>
        <taxon>Pseudomonadati</taxon>
        <taxon>Thermodesulfobacteriota</taxon>
        <taxon>Desulfobacteria</taxon>
        <taxon>Desulfobacterales</taxon>
        <taxon>Desulfosalsimonadaceae</taxon>
        <taxon>Desulfosalsimonas</taxon>
    </lineage>
</organism>
<dbReference type="AlphaFoldDB" id="A0A7W0C6C7"/>
<gene>
    <name evidence="2" type="ORF">HNR65_000342</name>
</gene>
<feature type="domain" description="Transglycosylase SLT" evidence="1">
    <location>
        <begin position="80"/>
        <end position="188"/>
    </location>
</feature>
<reference evidence="2 3" key="1">
    <citation type="submission" date="2020-07" db="EMBL/GenBank/DDBJ databases">
        <title>Genomic Encyclopedia of Type Strains, Phase IV (KMG-IV): sequencing the most valuable type-strain genomes for metagenomic binning, comparative biology and taxonomic classification.</title>
        <authorList>
            <person name="Goeker M."/>
        </authorList>
    </citation>
    <scope>NUCLEOTIDE SEQUENCE [LARGE SCALE GENOMIC DNA]</scope>
    <source>
        <strain evidence="2 3">DSM 17721</strain>
    </source>
</reference>
<evidence type="ECO:0000313" key="3">
    <source>
        <dbReference type="Proteomes" id="UP000525298"/>
    </source>
</evidence>
<dbReference type="SUPFAM" id="SSF53955">
    <property type="entry name" value="Lysozyme-like"/>
    <property type="match status" value="1"/>
</dbReference>
<dbReference type="Gene3D" id="1.10.530.10">
    <property type="match status" value="1"/>
</dbReference>
<sequence length="241" mass="27064">MDGIVGPRTWRSLFESPGKRPETGKIAHSLPELTQSHGYRDSVRWRLASDGIRIEEADPETFGGEPKTVRRIWQEFSGSITEWAHDFGVPAELIVAAICTETRGDPKAVREEPGYVSDEQTPARVSPGLMQTLISTARQTLGDDGIDRQWLLVPDNSIRAGTAYIALQWKATGFDPPKVACAYNAGGIYHNAGGDNRWKMRQYPINTDEHADRFVRWFNECFLMFRLDGMHPAVSFFSHLA</sequence>
<accession>A0A7W0C6C7</accession>
<proteinExistence type="predicted"/>